<comment type="caution">
    <text evidence="1">The sequence shown here is derived from an EMBL/GenBank/DDBJ whole genome shotgun (WGS) entry which is preliminary data.</text>
</comment>
<protein>
    <submittedName>
        <fullName evidence="1">Uncharacterized protein</fullName>
    </submittedName>
</protein>
<sequence length="427" mass="47923">MKLKGLFFNFLKILLVLGIIVIIIGCSGNDNKPSLPPNLPPPSQPPDSGGENLTVSINPSATEIGSEETVYLTLLIQGGVPTNIRWTQSPSNPLGQFQQVGNNMWTWKAPKVYNRTNFTLTVTVTFPTTSREASTTITVSPPQPNPPVIQITYPWEDGRVNVVGDNIILTVKGYVYSRSNGYVNKIEAFIDNEKVAETTPNYDYFELDITRFGNRQGNKELIIRATTTDNAIGEHSLNIIYDNNLLYSLAVEFIRRYSCIYHEDEGKYRIVRFSNPTDGPYGRPVLVKVGLLPPEYHIYVQKACEFWTKYTGIQFDIRNETGPASYMIGIAAKFDQDPGIGAEARPGWQNDQHEITSGGIALYAAWLRGDDYYKIMILAHEIGYILLTKYHTQNNSLMDSNMGSRMLHTYQQLAVKIIYSKNPGDSI</sequence>
<accession>A0ABT2EJQ8</accession>
<dbReference type="EMBL" id="JANUCP010000001">
    <property type="protein sequence ID" value="MCS3918075.1"/>
    <property type="molecule type" value="Genomic_DNA"/>
</dbReference>
<dbReference type="RefSeq" id="WP_259093371.1">
    <property type="nucleotide sequence ID" value="NZ_CP130454.1"/>
</dbReference>
<evidence type="ECO:0000313" key="1">
    <source>
        <dbReference type="EMBL" id="MCS3918075.1"/>
    </source>
</evidence>
<dbReference type="InterPro" id="IPR024079">
    <property type="entry name" value="MetalloPept_cat_dom_sf"/>
</dbReference>
<dbReference type="PROSITE" id="PS51257">
    <property type="entry name" value="PROKAR_LIPOPROTEIN"/>
    <property type="match status" value="1"/>
</dbReference>
<organism evidence="1 2">
    <name type="scientific">Candidatus Fervidibacter sacchari</name>
    <dbReference type="NCBI Taxonomy" id="1448929"/>
    <lineage>
        <taxon>Bacteria</taxon>
        <taxon>Candidatus Fervidibacterota</taxon>
        <taxon>Candidatus Fervidibacter</taxon>
    </lineage>
</organism>
<evidence type="ECO:0000313" key="2">
    <source>
        <dbReference type="Proteomes" id="UP001204798"/>
    </source>
</evidence>
<gene>
    <name evidence="1" type="ORF">M2350_000472</name>
</gene>
<proteinExistence type="predicted"/>
<reference evidence="1 2" key="1">
    <citation type="submission" date="2022-08" db="EMBL/GenBank/DDBJ databases">
        <title>Bacterial and archaeal communities from various locations to study Microbial Dark Matter (Phase II).</title>
        <authorList>
            <person name="Stepanauskas R."/>
        </authorList>
    </citation>
    <scope>NUCLEOTIDE SEQUENCE [LARGE SCALE GENOMIC DNA]</scope>
    <source>
        <strain evidence="1 2">PD1</strain>
    </source>
</reference>
<dbReference type="Proteomes" id="UP001204798">
    <property type="component" value="Unassembled WGS sequence"/>
</dbReference>
<name>A0ABT2EJQ8_9BACT</name>
<dbReference type="Gene3D" id="3.40.390.10">
    <property type="entry name" value="Collagenase (Catalytic Domain)"/>
    <property type="match status" value="1"/>
</dbReference>
<keyword evidence="2" id="KW-1185">Reference proteome</keyword>
<dbReference type="SUPFAM" id="SSF55486">
    <property type="entry name" value="Metalloproteases ('zincins'), catalytic domain"/>
    <property type="match status" value="1"/>
</dbReference>